<protein>
    <submittedName>
        <fullName evidence="1">Uncharacterized protein</fullName>
    </submittedName>
</protein>
<evidence type="ECO:0000313" key="1">
    <source>
        <dbReference type="EMBL" id="KAJ4309999.1"/>
    </source>
</evidence>
<dbReference type="Proteomes" id="UP001140502">
    <property type="component" value="Unassembled WGS sequence"/>
</dbReference>
<proteinExistence type="predicted"/>
<evidence type="ECO:0000313" key="2">
    <source>
        <dbReference type="Proteomes" id="UP001140502"/>
    </source>
</evidence>
<feature type="non-terminal residue" evidence="1">
    <location>
        <position position="1"/>
    </location>
</feature>
<name>A0A9W8TCJ7_9HYPO</name>
<reference evidence="1" key="1">
    <citation type="submission" date="2022-10" db="EMBL/GenBank/DDBJ databases">
        <title>Tapping the CABI collections for fungal endophytes: first genome assemblies for Collariella, Neodidymelliopsis, Ascochyta clinopodiicola, Didymella pomorum, Didymosphaeria variabile, Neocosmospora piperis and Neocucurbitaria cava.</title>
        <authorList>
            <person name="Hill R."/>
        </authorList>
    </citation>
    <scope>NUCLEOTIDE SEQUENCE</scope>
    <source>
        <strain evidence="1">IMI 366586</strain>
    </source>
</reference>
<gene>
    <name evidence="1" type="ORF">N0V84_011199</name>
</gene>
<dbReference type="AlphaFoldDB" id="A0A9W8TCJ7"/>
<comment type="caution">
    <text evidence="1">The sequence shown here is derived from an EMBL/GenBank/DDBJ whole genome shotgun (WGS) entry which is preliminary data.</text>
</comment>
<keyword evidence="2" id="KW-1185">Reference proteome</keyword>
<sequence>THAALLILNLIGTGKKNMLAQVVPTAQFLQQTATGEASLRPMSFVNGPNANPYPFPMRGNTNYHTNYRATVRRVTLGDETYDMTSFGNDLGPLFRNGASSAMPKFEIDINAMGNVISVMPPPPPRPASVASTASSGDIID</sequence>
<dbReference type="OrthoDB" id="5148182at2759"/>
<organism evidence="1 2">
    <name type="scientific">Fusarium piperis</name>
    <dbReference type="NCBI Taxonomy" id="1435070"/>
    <lineage>
        <taxon>Eukaryota</taxon>
        <taxon>Fungi</taxon>
        <taxon>Dikarya</taxon>
        <taxon>Ascomycota</taxon>
        <taxon>Pezizomycotina</taxon>
        <taxon>Sordariomycetes</taxon>
        <taxon>Hypocreomycetidae</taxon>
        <taxon>Hypocreales</taxon>
        <taxon>Nectriaceae</taxon>
        <taxon>Fusarium</taxon>
        <taxon>Fusarium solani species complex</taxon>
    </lineage>
</organism>
<dbReference type="EMBL" id="JAPEUR010000401">
    <property type="protein sequence ID" value="KAJ4309999.1"/>
    <property type="molecule type" value="Genomic_DNA"/>
</dbReference>
<accession>A0A9W8TCJ7</accession>